<evidence type="ECO:0000256" key="1">
    <source>
        <dbReference type="ARBA" id="ARBA00023015"/>
    </source>
</evidence>
<dbReference type="GO" id="GO:0003700">
    <property type="term" value="F:DNA-binding transcription factor activity"/>
    <property type="evidence" value="ECO:0007669"/>
    <property type="project" value="InterPro"/>
</dbReference>
<dbReference type="Proteomes" id="UP000234545">
    <property type="component" value="Unassembled WGS sequence"/>
</dbReference>
<keyword evidence="2" id="KW-0238">DNA-binding</keyword>
<dbReference type="RefSeq" id="WP_101627990.1">
    <property type="nucleotide sequence ID" value="NZ_PKKJ01000003.1"/>
</dbReference>
<dbReference type="EMBL" id="PKKJ01000003">
    <property type="protein sequence ID" value="PKY66477.1"/>
    <property type="molecule type" value="Genomic_DNA"/>
</dbReference>
<dbReference type="PANTHER" id="PTHR42756:SF1">
    <property type="entry name" value="TRANSCRIPTIONAL REPRESSOR OF EMRAB OPERON"/>
    <property type="match status" value="1"/>
</dbReference>
<dbReference type="Pfam" id="PF12802">
    <property type="entry name" value="MarR_2"/>
    <property type="match status" value="1"/>
</dbReference>
<sequence>MTSADRTSYLTHEAHDEVARIVEAWTNERPDLNPTPMLVLSRVTRLAKHLDRARRAAFADHGLETWEFDVLSSLRRAGEPYVLTPGDLIAEHLVTSGTMTNRIDRLQAKGLVTRSSALEDRRVVQVKLTEEGKTKVDAALASLLDSEREILAPLSSGEHEKLSDLLTVLLSPFETEE</sequence>
<dbReference type="SUPFAM" id="SSF46785">
    <property type="entry name" value="Winged helix' DNA-binding domain"/>
    <property type="match status" value="1"/>
</dbReference>
<dbReference type="InterPro" id="IPR036388">
    <property type="entry name" value="WH-like_DNA-bd_sf"/>
</dbReference>
<feature type="domain" description="HTH marR-type" evidence="4">
    <location>
        <begin position="36"/>
        <end position="171"/>
    </location>
</feature>
<dbReference type="GO" id="GO:0003677">
    <property type="term" value="F:DNA binding"/>
    <property type="evidence" value="ECO:0007669"/>
    <property type="project" value="UniProtKB-KW"/>
</dbReference>
<dbReference type="PANTHER" id="PTHR42756">
    <property type="entry name" value="TRANSCRIPTIONAL REGULATOR, MARR"/>
    <property type="match status" value="1"/>
</dbReference>
<dbReference type="PRINTS" id="PR00598">
    <property type="entry name" value="HTHMARR"/>
</dbReference>
<dbReference type="SMART" id="SM00347">
    <property type="entry name" value="HTH_MARR"/>
    <property type="match status" value="1"/>
</dbReference>
<keyword evidence="3" id="KW-0804">Transcription</keyword>
<name>A0A2I1I5S1_9ACTO</name>
<evidence type="ECO:0000256" key="2">
    <source>
        <dbReference type="ARBA" id="ARBA00023125"/>
    </source>
</evidence>
<dbReference type="InterPro" id="IPR000835">
    <property type="entry name" value="HTH_MarR-typ"/>
</dbReference>
<accession>A0A2I1I5S1</accession>
<proteinExistence type="predicted"/>
<gene>
    <name evidence="5" type="ORF">CYJ25_04430</name>
</gene>
<evidence type="ECO:0000313" key="5">
    <source>
        <dbReference type="EMBL" id="PKY66477.1"/>
    </source>
</evidence>
<comment type="caution">
    <text evidence="5">The sequence shown here is derived from an EMBL/GenBank/DDBJ whole genome shotgun (WGS) entry which is preliminary data.</text>
</comment>
<dbReference type="Gene3D" id="1.10.10.10">
    <property type="entry name" value="Winged helix-like DNA-binding domain superfamily/Winged helix DNA-binding domain"/>
    <property type="match status" value="1"/>
</dbReference>
<organism evidence="5 6">
    <name type="scientific">Schaalia turicensis</name>
    <dbReference type="NCBI Taxonomy" id="131111"/>
    <lineage>
        <taxon>Bacteria</taxon>
        <taxon>Bacillati</taxon>
        <taxon>Actinomycetota</taxon>
        <taxon>Actinomycetes</taxon>
        <taxon>Actinomycetales</taxon>
        <taxon>Actinomycetaceae</taxon>
        <taxon>Schaalia</taxon>
    </lineage>
</organism>
<dbReference type="OrthoDB" id="3237509at2"/>
<evidence type="ECO:0000259" key="4">
    <source>
        <dbReference type="PROSITE" id="PS50995"/>
    </source>
</evidence>
<evidence type="ECO:0000256" key="3">
    <source>
        <dbReference type="ARBA" id="ARBA00023163"/>
    </source>
</evidence>
<dbReference type="PROSITE" id="PS50995">
    <property type="entry name" value="HTH_MARR_2"/>
    <property type="match status" value="1"/>
</dbReference>
<dbReference type="InterPro" id="IPR036390">
    <property type="entry name" value="WH_DNA-bd_sf"/>
</dbReference>
<protein>
    <submittedName>
        <fullName evidence="5">MarR family transcriptional regulator</fullName>
    </submittedName>
</protein>
<reference evidence="5 6" key="1">
    <citation type="submission" date="2017-12" db="EMBL/GenBank/DDBJ databases">
        <title>Phylogenetic diversity of female urinary microbiome.</title>
        <authorList>
            <person name="Thomas-White K."/>
            <person name="Wolfe A.J."/>
        </authorList>
    </citation>
    <scope>NUCLEOTIDE SEQUENCE [LARGE SCALE GENOMIC DNA]</scope>
    <source>
        <strain evidence="5 6">UMB0250</strain>
    </source>
</reference>
<evidence type="ECO:0000313" key="6">
    <source>
        <dbReference type="Proteomes" id="UP000234545"/>
    </source>
</evidence>
<dbReference type="AlphaFoldDB" id="A0A2I1I5S1"/>
<keyword evidence="1" id="KW-0805">Transcription regulation</keyword>